<dbReference type="InterPro" id="IPR052003">
    <property type="entry name" value="HR_DNA-Binding_Protein"/>
</dbReference>
<evidence type="ECO:0000256" key="1">
    <source>
        <dbReference type="SAM" id="MobiDB-lite"/>
    </source>
</evidence>
<dbReference type="GO" id="GO:0036297">
    <property type="term" value="P:interstrand cross-link repair"/>
    <property type="evidence" value="ECO:0007669"/>
    <property type="project" value="TreeGrafter"/>
</dbReference>
<dbReference type="PANTHER" id="PTHR15361:SF4">
    <property type="entry name" value="RAD51-ASSOCIATED PROTEIN 1"/>
    <property type="match status" value="1"/>
</dbReference>
<feature type="region of interest" description="Disordered" evidence="1">
    <location>
        <begin position="83"/>
        <end position="130"/>
    </location>
</feature>
<accession>A0A8C7TDW3</accession>
<feature type="compositionally biased region" description="Basic and acidic residues" evidence="1">
    <location>
        <begin position="89"/>
        <end position="103"/>
    </location>
</feature>
<proteinExistence type="predicted"/>
<dbReference type="Proteomes" id="UP000694395">
    <property type="component" value="Chromosome 15"/>
</dbReference>
<dbReference type="Pfam" id="PF15696">
    <property type="entry name" value="RAD51_interact"/>
    <property type="match status" value="1"/>
</dbReference>
<gene>
    <name evidence="3" type="primary">LOC110490411</name>
</gene>
<dbReference type="GeneTree" id="ENSGT00940000153414"/>
<protein>
    <submittedName>
        <fullName evidence="3">RAD51 associated protein 1</fullName>
    </submittedName>
</protein>
<dbReference type="Ensembl" id="ENSOMYT00000087440.2">
    <property type="protein sequence ID" value="ENSOMYP00000080235.2"/>
    <property type="gene ID" value="ENSOMYG00000037137.2"/>
</dbReference>
<organism evidence="3 4">
    <name type="scientific">Oncorhynchus mykiss</name>
    <name type="common">Rainbow trout</name>
    <name type="synonym">Salmo gairdneri</name>
    <dbReference type="NCBI Taxonomy" id="8022"/>
    <lineage>
        <taxon>Eukaryota</taxon>
        <taxon>Metazoa</taxon>
        <taxon>Chordata</taxon>
        <taxon>Craniata</taxon>
        <taxon>Vertebrata</taxon>
        <taxon>Euteleostomi</taxon>
        <taxon>Actinopterygii</taxon>
        <taxon>Neopterygii</taxon>
        <taxon>Teleostei</taxon>
        <taxon>Protacanthopterygii</taxon>
        <taxon>Salmoniformes</taxon>
        <taxon>Salmonidae</taxon>
        <taxon>Salmoninae</taxon>
        <taxon>Oncorhynchus</taxon>
    </lineage>
</organism>
<sequence>SKCHSCSHPLAYAALADVGLSLGGRKGLHLHLTVCLKVLNGCLISGKIDDRNALLCPDNKVTLLTSCDKQLCLNLNDDFASVKAPPSKKAKESVKEPAQEKSKKSSNKASSQETSSQSIGHKNRKPLDEKLYDRDLEAALTLSLLKTTEINEEQCSYNPEKYVKNQPQRDGENLDPSLRLSNSCVDINLLGLDQITNDRGSPCAPSRQRKAASKATEQQRSMLKDGDEDYNPKGTPDSESDADFSDPAESDDDEFTVKKPKKKNTEEKTAKKEQPKAKPKEEKQPSKPSKTKPHLTGTPNLKTPTLGRSPTAKPASVPKRSPGTSPISRPAVSGSPAGGRIPKWNPPGHVGRSPSSSQSVPVKSPGQGLRLGLSRMVRVKPLHPSVASH</sequence>
<feature type="compositionally biased region" description="Polar residues" evidence="1">
    <location>
        <begin position="297"/>
        <end position="308"/>
    </location>
</feature>
<feature type="region of interest" description="Disordered" evidence="1">
    <location>
        <begin position="158"/>
        <end position="177"/>
    </location>
</feature>
<feature type="compositionally biased region" description="Basic and acidic residues" evidence="1">
    <location>
        <begin position="161"/>
        <end position="172"/>
    </location>
</feature>
<dbReference type="GO" id="GO:0003690">
    <property type="term" value="F:double-stranded DNA binding"/>
    <property type="evidence" value="ECO:0007669"/>
    <property type="project" value="TreeGrafter"/>
</dbReference>
<evidence type="ECO:0000259" key="2">
    <source>
        <dbReference type="Pfam" id="PF15696"/>
    </source>
</evidence>
<evidence type="ECO:0000313" key="4">
    <source>
        <dbReference type="Proteomes" id="UP000694395"/>
    </source>
</evidence>
<dbReference type="GO" id="GO:0000724">
    <property type="term" value="P:double-strand break repair via homologous recombination"/>
    <property type="evidence" value="ECO:0007669"/>
    <property type="project" value="TreeGrafter"/>
</dbReference>
<keyword evidence="4" id="KW-1185">Reference proteome</keyword>
<feature type="compositionally biased region" description="Low complexity" evidence="1">
    <location>
        <begin position="348"/>
        <end position="366"/>
    </location>
</feature>
<feature type="domain" description="RAD51 interacting motif" evidence="2">
    <location>
        <begin position="349"/>
        <end position="386"/>
    </location>
</feature>
<reference evidence="3" key="1">
    <citation type="submission" date="2020-07" db="EMBL/GenBank/DDBJ databases">
        <title>A long reads based de novo assembly of the rainbow trout Arlee double haploid line genome.</title>
        <authorList>
            <person name="Gao G."/>
            <person name="Palti Y."/>
        </authorList>
    </citation>
    <scope>NUCLEOTIDE SEQUENCE [LARGE SCALE GENOMIC DNA]</scope>
</reference>
<feature type="compositionally biased region" description="Basic and acidic residues" evidence="1">
    <location>
        <begin position="263"/>
        <end position="285"/>
    </location>
</feature>
<feature type="compositionally biased region" description="Acidic residues" evidence="1">
    <location>
        <begin position="238"/>
        <end position="254"/>
    </location>
</feature>
<name>A0A8C7TDW3_ONCMY</name>
<dbReference type="GO" id="GO:0003697">
    <property type="term" value="F:single-stranded DNA binding"/>
    <property type="evidence" value="ECO:0007669"/>
    <property type="project" value="TreeGrafter"/>
</dbReference>
<dbReference type="AlphaFoldDB" id="A0A8C7TDW3"/>
<dbReference type="PANTHER" id="PTHR15361">
    <property type="entry name" value="RAD51/NUKS-INTERACTING PROTEIN"/>
    <property type="match status" value="1"/>
</dbReference>
<evidence type="ECO:0000313" key="3">
    <source>
        <dbReference type="Ensembl" id="ENSOMYP00000080235.2"/>
    </source>
</evidence>
<feature type="region of interest" description="Disordered" evidence="1">
    <location>
        <begin position="196"/>
        <end position="389"/>
    </location>
</feature>
<dbReference type="InterPro" id="IPR031419">
    <property type="entry name" value="RAD51_interact"/>
</dbReference>
<reference evidence="3" key="3">
    <citation type="submission" date="2025-09" db="UniProtKB">
        <authorList>
            <consortium name="Ensembl"/>
        </authorList>
    </citation>
    <scope>IDENTIFICATION</scope>
</reference>
<reference evidence="3" key="2">
    <citation type="submission" date="2025-08" db="UniProtKB">
        <authorList>
            <consortium name="Ensembl"/>
        </authorList>
    </citation>
    <scope>IDENTIFICATION</scope>
</reference>